<evidence type="ECO:0000259" key="1">
    <source>
        <dbReference type="Pfam" id="PF01966"/>
    </source>
</evidence>
<feature type="domain" description="HD" evidence="1">
    <location>
        <begin position="31"/>
        <end position="125"/>
    </location>
</feature>
<dbReference type="AlphaFoldDB" id="A0A2R5G8T5"/>
<keyword evidence="3" id="KW-1185">Reference proteome</keyword>
<protein>
    <recommendedName>
        <fullName evidence="1">HD domain-containing protein</fullName>
    </recommendedName>
</protein>
<sequence length="214" mass="23470">MENGAGFANLRADVEAFVRKEMEGYDPSHGALALDLAKRENVEDLEVVELAALLHDVKDHKYAAEGEDAGSAIHSLLDGRMDAPRVERIVSTVENVSFSKQMKRKEPLEMTPELAVVQDADRLDAIGAIGIARCFAFGGSRDRALYTVRDGRVRIDGEKDDASSLGHFYEKLLRIKDFLNTPSGKAEGAARHAMLEAFTSQLVKESGLEAEPKQ</sequence>
<gene>
    <name evidence="2" type="ORF">FCC1311_002922</name>
</gene>
<dbReference type="PANTHER" id="PTHR33594:SF1">
    <property type="entry name" value="HD_PDEASE DOMAIN-CONTAINING PROTEIN"/>
    <property type="match status" value="1"/>
</dbReference>
<organism evidence="2 3">
    <name type="scientific">Hondaea fermentalgiana</name>
    <dbReference type="NCBI Taxonomy" id="2315210"/>
    <lineage>
        <taxon>Eukaryota</taxon>
        <taxon>Sar</taxon>
        <taxon>Stramenopiles</taxon>
        <taxon>Bigyra</taxon>
        <taxon>Labyrinthulomycetes</taxon>
        <taxon>Thraustochytrida</taxon>
        <taxon>Thraustochytriidae</taxon>
        <taxon>Hondaea</taxon>
    </lineage>
</organism>
<dbReference type="EMBL" id="BEYU01000003">
    <property type="protein sequence ID" value="GBG24074.1"/>
    <property type="molecule type" value="Genomic_DNA"/>
</dbReference>
<comment type="caution">
    <text evidence="2">The sequence shown here is derived from an EMBL/GenBank/DDBJ whole genome shotgun (WGS) entry which is preliminary data.</text>
</comment>
<dbReference type="Proteomes" id="UP000241890">
    <property type="component" value="Unassembled WGS sequence"/>
</dbReference>
<dbReference type="Pfam" id="PF01966">
    <property type="entry name" value="HD"/>
    <property type="match status" value="1"/>
</dbReference>
<dbReference type="OrthoDB" id="16547at2759"/>
<dbReference type="CDD" id="cd00077">
    <property type="entry name" value="HDc"/>
    <property type="match status" value="1"/>
</dbReference>
<name>A0A2R5G8T5_9STRA</name>
<dbReference type="SUPFAM" id="SSF109604">
    <property type="entry name" value="HD-domain/PDEase-like"/>
    <property type="match status" value="1"/>
</dbReference>
<dbReference type="PANTHER" id="PTHR33594">
    <property type="entry name" value="SUPERFAMILY HYDROLASE, PUTATIVE (AFU_ORTHOLOGUE AFUA_1G03035)-RELATED"/>
    <property type="match status" value="1"/>
</dbReference>
<evidence type="ECO:0000313" key="3">
    <source>
        <dbReference type="Proteomes" id="UP000241890"/>
    </source>
</evidence>
<accession>A0A2R5G8T5</accession>
<evidence type="ECO:0000313" key="2">
    <source>
        <dbReference type="EMBL" id="GBG24074.1"/>
    </source>
</evidence>
<proteinExistence type="predicted"/>
<dbReference type="InParanoid" id="A0A2R5G8T5"/>
<dbReference type="InterPro" id="IPR003607">
    <property type="entry name" value="HD/PDEase_dom"/>
</dbReference>
<reference evidence="2 3" key="1">
    <citation type="submission" date="2017-12" db="EMBL/GenBank/DDBJ databases">
        <title>Sequencing, de novo assembly and annotation of complete genome of a new Thraustochytrid species, strain FCC1311.</title>
        <authorList>
            <person name="Sedici K."/>
            <person name="Godart F."/>
            <person name="Aiese Cigliano R."/>
            <person name="Sanseverino W."/>
            <person name="Barakat M."/>
            <person name="Ortet P."/>
            <person name="Marechal E."/>
            <person name="Cagnac O."/>
            <person name="Amato A."/>
        </authorList>
    </citation>
    <scope>NUCLEOTIDE SEQUENCE [LARGE SCALE GENOMIC DNA]</scope>
</reference>
<dbReference type="Gene3D" id="1.10.3210.50">
    <property type="match status" value="1"/>
</dbReference>
<dbReference type="InterPro" id="IPR006674">
    <property type="entry name" value="HD_domain"/>
</dbReference>